<dbReference type="EMBL" id="CP042997">
    <property type="protein sequence ID" value="QEH37582.1"/>
    <property type="molecule type" value="Genomic_DNA"/>
</dbReference>
<evidence type="ECO:0000313" key="5">
    <source>
        <dbReference type="EMBL" id="QEH37582.1"/>
    </source>
</evidence>
<name>A0A5B9WAM5_9BACT</name>
<dbReference type="KEGG" id="agv:OJF2_61730"/>
<dbReference type="AlphaFoldDB" id="A0A5B9WAM5"/>
<protein>
    <submittedName>
        <fullName evidence="5">SPFH domain / Band 7 family protein</fullName>
    </submittedName>
</protein>
<evidence type="ECO:0000256" key="1">
    <source>
        <dbReference type="ARBA" id="ARBA00004167"/>
    </source>
</evidence>
<dbReference type="Proteomes" id="UP000324233">
    <property type="component" value="Chromosome"/>
</dbReference>
<sequence length="765" mass="82465">MGSPLFENVASVVPALAAIGDLPSGILWLVALVVGLVVLCELTGLRYIANNRVGVVEKLWSVKGSVPEGGIIALQGEAGFQAEVLRGGMHFGLWRWQYRIHRVPLVTVPQGKIGYVYARDGEPLAPSQTLGCVIACNNFQDARGFLSGQQVGPDQPAIVGQRGRQRAILREGVYAINLALFYVLTEDMVYRLGTGGTMEAKTLSNWQNELIELEGFDPVVIGGPVEAADPLSPERKVLVDSMGIVTVHDGPSLPPGEIIAPAVGTDRNDKYFHNNYQDPEAFLLAGGRRGLQYVPLTDGTYFINRWFATLESTPKTIVPIGYVGVVVSYYGRTGNDLSGQTFRHGERVAEGERGVQEKPLGPGKYAFNRYAGNIVLVPTTNFVLHWVTGRTETHRYDESLRSIDLVTKDAYEPTLPLSVVVHIDYQKAPNVIQRFGDVKKLITQTLDPMLSAYFRDVAHKRTMLELLQERDAIQHEASQELGRKFGNFDIECVDVLIGKPDTAEAGGKIETLLEQLRLRQLSLEQVETYAKQVTAAEKLRVLNEAQANAQMQTKLSQSLIQVRIVENEAEAQLARARKEAEQKVVTAQAESQQRILAGRGEGARILQEGLSEASVLVRKIQSFTDPRLYALSVVAQNLAKSSQPLVPERVFIAGGGGGNGNGNGHAGDALAIGAGANAGNGLMGMLLGLLVAEKSGFDVAGLPEGNVLQDFADRISKQAMDNIQEAMAANAANGNGNGVGHGADTTAAVLSGPVPGLKDTEVIPS</sequence>
<feature type="transmembrane region" description="Helical" evidence="3">
    <location>
        <begin position="167"/>
        <end position="184"/>
    </location>
</feature>
<dbReference type="SUPFAM" id="SSF117892">
    <property type="entry name" value="Band 7/SPFH domain"/>
    <property type="match status" value="1"/>
</dbReference>
<keyword evidence="6" id="KW-1185">Reference proteome</keyword>
<evidence type="ECO:0000256" key="2">
    <source>
        <dbReference type="SAM" id="Coils"/>
    </source>
</evidence>
<dbReference type="GO" id="GO:0016020">
    <property type="term" value="C:membrane"/>
    <property type="evidence" value="ECO:0007669"/>
    <property type="project" value="UniProtKB-SubCell"/>
</dbReference>
<keyword evidence="3" id="KW-0472">Membrane</keyword>
<accession>A0A5B9WAM5</accession>
<evidence type="ECO:0000259" key="4">
    <source>
        <dbReference type="Pfam" id="PF01145"/>
    </source>
</evidence>
<feature type="domain" description="Band 7" evidence="4">
    <location>
        <begin position="317"/>
        <end position="510"/>
    </location>
</feature>
<dbReference type="Gene3D" id="3.30.479.30">
    <property type="entry name" value="Band 7 domain"/>
    <property type="match status" value="1"/>
</dbReference>
<dbReference type="OrthoDB" id="501008at2"/>
<comment type="subcellular location">
    <subcellularLocation>
        <location evidence="1">Membrane</location>
        <topology evidence="1">Single-pass membrane protein</topology>
    </subcellularLocation>
</comment>
<dbReference type="Pfam" id="PF01145">
    <property type="entry name" value="Band_7"/>
    <property type="match status" value="1"/>
</dbReference>
<keyword evidence="3" id="KW-0812">Transmembrane</keyword>
<evidence type="ECO:0000313" key="6">
    <source>
        <dbReference type="Proteomes" id="UP000324233"/>
    </source>
</evidence>
<gene>
    <name evidence="5" type="ORF">OJF2_61730</name>
</gene>
<dbReference type="InterPro" id="IPR036013">
    <property type="entry name" value="Band_7/SPFH_dom_sf"/>
</dbReference>
<evidence type="ECO:0000256" key="3">
    <source>
        <dbReference type="SAM" id="Phobius"/>
    </source>
</evidence>
<reference evidence="5 6" key="1">
    <citation type="submission" date="2019-08" db="EMBL/GenBank/DDBJ databases">
        <title>Deep-cultivation of Planctomycetes and their phenomic and genomic characterization uncovers novel biology.</title>
        <authorList>
            <person name="Wiegand S."/>
            <person name="Jogler M."/>
            <person name="Boedeker C."/>
            <person name="Pinto D."/>
            <person name="Vollmers J."/>
            <person name="Rivas-Marin E."/>
            <person name="Kohn T."/>
            <person name="Peeters S.H."/>
            <person name="Heuer A."/>
            <person name="Rast P."/>
            <person name="Oberbeckmann S."/>
            <person name="Bunk B."/>
            <person name="Jeske O."/>
            <person name="Meyerdierks A."/>
            <person name="Storesund J.E."/>
            <person name="Kallscheuer N."/>
            <person name="Luecker S."/>
            <person name="Lage O.M."/>
            <person name="Pohl T."/>
            <person name="Merkel B.J."/>
            <person name="Hornburger P."/>
            <person name="Mueller R.-W."/>
            <person name="Bruemmer F."/>
            <person name="Labrenz M."/>
            <person name="Spormann A.M."/>
            <person name="Op den Camp H."/>
            <person name="Overmann J."/>
            <person name="Amann R."/>
            <person name="Jetten M.S.M."/>
            <person name="Mascher T."/>
            <person name="Medema M.H."/>
            <person name="Devos D.P."/>
            <person name="Kaster A.-K."/>
            <person name="Ovreas L."/>
            <person name="Rohde M."/>
            <person name="Galperin M.Y."/>
            <person name="Jogler C."/>
        </authorList>
    </citation>
    <scope>NUCLEOTIDE SEQUENCE [LARGE SCALE GENOMIC DNA]</scope>
    <source>
        <strain evidence="5 6">OJF2</strain>
    </source>
</reference>
<dbReference type="InterPro" id="IPR001107">
    <property type="entry name" value="Band_7"/>
</dbReference>
<organism evidence="5 6">
    <name type="scientific">Aquisphaera giovannonii</name>
    <dbReference type="NCBI Taxonomy" id="406548"/>
    <lineage>
        <taxon>Bacteria</taxon>
        <taxon>Pseudomonadati</taxon>
        <taxon>Planctomycetota</taxon>
        <taxon>Planctomycetia</taxon>
        <taxon>Isosphaerales</taxon>
        <taxon>Isosphaeraceae</taxon>
        <taxon>Aquisphaera</taxon>
    </lineage>
</organism>
<keyword evidence="2" id="KW-0175">Coiled coil</keyword>
<keyword evidence="3" id="KW-1133">Transmembrane helix</keyword>
<proteinExistence type="predicted"/>
<feature type="coiled-coil region" evidence="2">
    <location>
        <begin position="559"/>
        <end position="590"/>
    </location>
</feature>
<feature type="transmembrane region" description="Helical" evidence="3">
    <location>
        <begin position="26"/>
        <end position="49"/>
    </location>
</feature>